<feature type="repeat" description="RCC1" evidence="2">
    <location>
        <begin position="78"/>
        <end position="129"/>
    </location>
</feature>
<gene>
    <name evidence="4" type="ORF">P43SY_005909</name>
</gene>
<evidence type="ECO:0000256" key="1">
    <source>
        <dbReference type="ARBA" id="ARBA00022737"/>
    </source>
</evidence>
<dbReference type="Pfam" id="PF00415">
    <property type="entry name" value="RCC1"/>
    <property type="match status" value="2"/>
</dbReference>
<keyword evidence="5" id="KW-1185">Reference proteome</keyword>
<evidence type="ECO:0000256" key="3">
    <source>
        <dbReference type="SAM" id="MobiDB-lite"/>
    </source>
</evidence>
<dbReference type="Proteomes" id="UP001209570">
    <property type="component" value="Unassembled WGS sequence"/>
</dbReference>
<dbReference type="SUPFAM" id="SSF50985">
    <property type="entry name" value="RCC1/BLIP-II"/>
    <property type="match status" value="2"/>
</dbReference>
<dbReference type="PANTHER" id="PTHR22870">
    <property type="entry name" value="REGULATOR OF CHROMOSOME CONDENSATION"/>
    <property type="match status" value="1"/>
</dbReference>
<evidence type="ECO:0000313" key="4">
    <source>
        <dbReference type="EMBL" id="KAJ0402924.1"/>
    </source>
</evidence>
<feature type="compositionally biased region" description="Acidic residues" evidence="3">
    <location>
        <begin position="165"/>
        <end position="176"/>
    </location>
</feature>
<keyword evidence="1" id="KW-0677">Repeat</keyword>
<dbReference type="InterPro" id="IPR000408">
    <property type="entry name" value="Reg_chr_condens"/>
</dbReference>
<dbReference type="InterPro" id="IPR009091">
    <property type="entry name" value="RCC1/BLIP-II"/>
</dbReference>
<protein>
    <submittedName>
        <fullName evidence="4">Uncharacterized protein</fullName>
    </submittedName>
</protein>
<reference evidence="4" key="1">
    <citation type="submission" date="2021-12" db="EMBL/GenBank/DDBJ databases">
        <title>Prjna785345.</title>
        <authorList>
            <person name="Rujirawat T."/>
            <person name="Krajaejun T."/>
        </authorList>
    </citation>
    <scope>NUCLEOTIDE SEQUENCE</scope>
    <source>
        <strain evidence="4">Pi057C3</strain>
    </source>
</reference>
<comment type="caution">
    <text evidence="4">The sequence shown here is derived from an EMBL/GenBank/DDBJ whole genome shotgun (WGS) entry which is preliminary data.</text>
</comment>
<name>A0AAD5M4R8_PYTIN</name>
<dbReference type="InterPro" id="IPR051210">
    <property type="entry name" value="Ub_ligase/GEF_domain"/>
</dbReference>
<dbReference type="PANTHER" id="PTHR22870:SF466">
    <property type="entry name" value="ANKYRIN REPEAT-CONTAINING PROTEIN"/>
    <property type="match status" value="1"/>
</dbReference>
<feature type="repeat" description="RCC1" evidence="2">
    <location>
        <begin position="250"/>
        <end position="319"/>
    </location>
</feature>
<dbReference type="PRINTS" id="PR00633">
    <property type="entry name" value="RCCNDNSATION"/>
</dbReference>
<evidence type="ECO:0000256" key="2">
    <source>
        <dbReference type="PROSITE-ProRule" id="PRU00235"/>
    </source>
</evidence>
<dbReference type="Pfam" id="PF13540">
    <property type="entry name" value="RCC1_2"/>
    <property type="match status" value="1"/>
</dbReference>
<feature type="repeat" description="RCC1" evidence="2">
    <location>
        <begin position="347"/>
        <end position="406"/>
    </location>
</feature>
<feature type="region of interest" description="Disordered" evidence="3">
    <location>
        <begin position="161"/>
        <end position="217"/>
    </location>
</feature>
<proteinExistence type="predicted"/>
<feature type="region of interest" description="Disordered" evidence="3">
    <location>
        <begin position="413"/>
        <end position="442"/>
    </location>
</feature>
<evidence type="ECO:0000313" key="5">
    <source>
        <dbReference type="Proteomes" id="UP001209570"/>
    </source>
</evidence>
<dbReference type="PROSITE" id="PS50012">
    <property type="entry name" value="RCC1_3"/>
    <property type="match status" value="3"/>
</dbReference>
<sequence>MGLLRRRKLDIRVPTGRDAVNFRKLLFLPIPDTQDLLSNAEWERVQRLTASLTEQKSAEFLRRQEEEAEYQRQLDMLGGVWSFGSGHAGQLGHGDLESSSTPRLIKRLRGRGIAHVFAGFDSDVSFAVSRNGDVYVWGKRRGPTGLPLDASLNALVRRTYRGNGDDIDSSDDEADEVTGGGPRNLPEQGTGSPEPTPGESNPAPGSSSDDEEDGGDEDFVHPVKLFSLCGEGVNHIAVGRVHCCAKTKDGDVFTWGHNDHCQLGDEPAHRLLVSQAKKARVRYGLDRQEPCLWERTVPESCIIKNVTVGTNHTMVVTDQGEVHAFGHTHVTDGLSAFSRSIAKLQVVQVFTWGSNVNGCLGRPEELNGLEENFCAVPGKVEGMEDFVGRPCSIACGREFTLIATKPYIGPTREELERRGKEQAEKADRIKRQSKNVKEEKAQQLEQIRREKVAVIVKFLNASYPKCSICKIGTVCPGFQRDPINPSMCKHCMHERRKHDDQHNERDRRCTLQYLYEVISKLGVTIDYSKIPGIELEEELEEELESYV</sequence>
<accession>A0AAD5M4R8</accession>
<organism evidence="4 5">
    <name type="scientific">Pythium insidiosum</name>
    <name type="common">Pythiosis disease agent</name>
    <dbReference type="NCBI Taxonomy" id="114742"/>
    <lineage>
        <taxon>Eukaryota</taxon>
        <taxon>Sar</taxon>
        <taxon>Stramenopiles</taxon>
        <taxon>Oomycota</taxon>
        <taxon>Peronosporomycetes</taxon>
        <taxon>Pythiales</taxon>
        <taxon>Pythiaceae</taxon>
        <taxon>Pythium</taxon>
    </lineage>
</organism>
<dbReference type="AlphaFoldDB" id="A0AAD5M4R8"/>
<feature type="compositionally biased region" description="Acidic residues" evidence="3">
    <location>
        <begin position="208"/>
        <end position="217"/>
    </location>
</feature>
<dbReference type="Gene3D" id="2.130.10.30">
    <property type="entry name" value="Regulator of chromosome condensation 1/beta-lactamase-inhibitor protein II"/>
    <property type="match status" value="2"/>
</dbReference>
<dbReference type="EMBL" id="JAKCXM010000092">
    <property type="protein sequence ID" value="KAJ0402924.1"/>
    <property type="molecule type" value="Genomic_DNA"/>
</dbReference>